<comment type="similarity">
    <text evidence="1 5">Belongs to the DNA glycosylase MPG family.</text>
</comment>
<reference evidence="8" key="1">
    <citation type="journal article" date="2019" name="Int. J. Syst. Evol. Microbiol.">
        <title>The Global Catalogue of Microorganisms (GCM) 10K type strain sequencing project: providing services to taxonomists for standard genome sequencing and annotation.</title>
        <authorList>
            <consortium name="The Broad Institute Genomics Platform"/>
            <consortium name="The Broad Institute Genome Sequencing Center for Infectious Disease"/>
            <person name="Wu L."/>
            <person name="Ma J."/>
        </authorList>
    </citation>
    <scope>NUCLEOTIDE SEQUENCE [LARGE SCALE GENOMIC DNA]</scope>
    <source>
        <strain evidence="8">JCM 17458</strain>
    </source>
</reference>
<evidence type="ECO:0000256" key="3">
    <source>
        <dbReference type="ARBA" id="ARBA00022801"/>
    </source>
</evidence>
<accession>A0ABP8EN47</accession>
<dbReference type="EC" id="3.2.2.-" evidence="5"/>
<dbReference type="HAMAP" id="MF_00527">
    <property type="entry name" value="3MGH"/>
    <property type="match status" value="1"/>
</dbReference>
<dbReference type="CDD" id="cd00540">
    <property type="entry name" value="AAG"/>
    <property type="match status" value="1"/>
</dbReference>
<name>A0ABP8EN47_9MICO</name>
<dbReference type="InterPro" id="IPR003180">
    <property type="entry name" value="MPG"/>
</dbReference>
<gene>
    <name evidence="7" type="ORF">GCM10022261_28750</name>
</gene>
<feature type="compositionally biased region" description="Polar residues" evidence="6">
    <location>
        <begin position="1"/>
        <end position="26"/>
    </location>
</feature>
<dbReference type="Pfam" id="PF02245">
    <property type="entry name" value="Pur_DNA_glyco"/>
    <property type="match status" value="1"/>
</dbReference>
<dbReference type="InterPro" id="IPR011034">
    <property type="entry name" value="Formyl_transferase-like_C_sf"/>
</dbReference>
<feature type="region of interest" description="Disordered" evidence="6">
    <location>
        <begin position="1"/>
        <end position="42"/>
    </location>
</feature>
<evidence type="ECO:0000313" key="7">
    <source>
        <dbReference type="EMBL" id="GAA4285344.1"/>
    </source>
</evidence>
<evidence type="ECO:0000256" key="5">
    <source>
        <dbReference type="HAMAP-Rule" id="MF_00527"/>
    </source>
</evidence>
<dbReference type="RefSeq" id="WP_272902171.1">
    <property type="nucleotide sequence ID" value="NZ_BAABAZ010000012.1"/>
</dbReference>
<dbReference type="NCBIfam" id="TIGR00567">
    <property type="entry name" value="3mg"/>
    <property type="match status" value="1"/>
</dbReference>
<keyword evidence="8" id="KW-1185">Reference proteome</keyword>
<keyword evidence="4 5" id="KW-0234">DNA repair</keyword>
<keyword evidence="2 5" id="KW-0227">DNA damage</keyword>
<evidence type="ECO:0000256" key="4">
    <source>
        <dbReference type="ARBA" id="ARBA00023204"/>
    </source>
</evidence>
<sequence length="244" mass="25740">MSSTPLTGESTGTAPAASRTGTNSTGARDHGSAPVATDGRPPISRAFFERPVLEVAPEVLGGVLTRRIPGLPEVAVRITEVEAYDGRIDPASHAYRGRTPRNASMFGPPGHLYCYFIYGIHYSLNMVCEPEGEPTGLLVRAGEVVAGHELARERRSVRRRTPPTDRELARGPGCVAQALGATTESDGADLFGDEWAFTPPASLSTFAVGPRVGVSGPGADPEAFPWRFSIPGDPTVSAFVKGRG</sequence>
<dbReference type="PANTHER" id="PTHR10429:SF0">
    <property type="entry name" value="DNA-3-METHYLADENINE GLYCOSYLASE"/>
    <property type="match status" value="1"/>
</dbReference>
<dbReference type="NCBIfam" id="NF002003">
    <property type="entry name" value="PRK00802.1-3"/>
    <property type="match status" value="1"/>
</dbReference>
<comment type="caution">
    <text evidence="7">The sequence shown here is derived from an EMBL/GenBank/DDBJ whole genome shotgun (WGS) entry which is preliminary data.</text>
</comment>
<organism evidence="7 8">
    <name type="scientific">Brevibacterium daeguense</name>
    <dbReference type="NCBI Taxonomy" id="909936"/>
    <lineage>
        <taxon>Bacteria</taxon>
        <taxon>Bacillati</taxon>
        <taxon>Actinomycetota</taxon>
        <taxon>Actinomycetes</taxon>
        <taxon>Micrococcales</taxon>
        <taxon>Brevibacteriaceae</taxon>
        <taxon>Brevibacterium</taxon>
    </lineage>
</organism>
<dbReference type="EMBL" id="BAABAZ010000012">
    <property type="protein sequence ID" value="GAA4285344.1"/>
    <property type="molecule type" value="Genomic_DNA"/>
</dbReference>
<proteinExistence type="inferred from homology"/>
<dbReference type="SUPFAM" id="SSF50486">
    <property type="entry name" value="FMT C-terminal domain-like"/>
    <property type="match status" value="1"/>
</dbReference>
<keyword evidence="3 5" id="KW-0378">Hydrolase</keyword>
<evidence type="ECO:0000256" key="2">
    <source>
        <dbReference type="ARBA" id="ARBA00022763"/>
    </source>
</evidence>
<evidence type="ECO:0000313" key="8">
    <source>
        <dbReference type="Proteomes" id="UP001501586"/>
    </source>
</evidence>
<evidence type="ECO:0000256" key="1">
    <source>
        <dbReference type="ARBA" id="ARBA00009232"/>
    </source>
</evidence>
<dbReference type="PANTHER" id="PTHR10429">
    <property type="entry name" value="DNA-3-METHYLADENINE GLYCOSYLASE"/>
    <property type="match status" value="1"/>
</dbReference>
<protein>
    <recommendedName>
        <fullName evidence="5">Putative 3-methyladenine DNA glycosylase</fullName>
        <ecNumber evidence="5">3.2.2.-</ecNumber>
    </recommendedName>
</protein>
<dbReference type="InterPro" id="IPR036995">
    <property type="entry name" value="MPG_sf"/>
</dbReference>
<dbReference type="Proteomes" id="UP001501586">
    <property type="component" value="Unassembled WGS sequence"/>
</dbReference>
<evidence type="ECO:0000256" key="6">
    <source>
        <dbReference type="SAM" id="MobiDB-lite"/>
    </source>
</evidence>
<dbReference type="Gene3D" id="3.10.300.10">
    <property type="entry name" value="Methylpurine-DNA glycosylase (MPG)"/>
    <property type="match status" value="1"/>
</dbReference>